<dbReference type="GO" id="GO:0005524">
    <property type="term" value="F:ATP binding"/>
    <property type="evidence" value="ECO:0007669"/>
    <property type="project" value="UniProtKB-UniRule"/>
</dbReference>
<dbReference type="Pfam" id="PF01923">
    <property type="entry name" value="Cob_adeno_trans"/>
    <property type="match status" value="1"/>
</dbReference>
<comment type="similarity">
    <text evidence="2 14">Belongs to the Cob(I)alamin adenosyltransferase family.</text>
</comment>
<dbReference type="InterPro" id="IPR016030">
    <property type="entry name" value="CblAdoTrfase-like"/>
</dbReference>
<comment type="catalytic activity">
    <reaction evidence="13 14">
        <text>2 cob(II)alamin + reduced [electron-transfer flavoprotein] + 2 ATP = 2 adenosylcob(III)alamin + 2 triphosphate + oxidized [electron-transfer flavoprotein] + 3 H(+)</text>
        <dbReference type="Rhea" id="RHEA:28671"/>
        <dbReference type="Rhea" id="RHEA-COMP:10685"/>
        <dbReference type="Rhea" id="RHEA-COMP:10686"/>
        <dbReference type="ChEBI" id="CHEBI:15378"/>
        <dbReference type="ChEBI" id="CHEBI:16304"/>
        <dbReference type="ChEBI" id="CHEBI:18036"/>
        <dbReference type="ChEBI" id="CHEBI:18408"/>
        <dbReference type="ChEBI" id="CHEBI:30616"/>
        <dbReference type="ChEBI" id="CHEBI:57692"/>
        <dbReference type="ChEBI" id="CHEBI:58307"/>
        <dbReference type="EC" id="2.5.1.17"/>
    </reaction>
</comment>
<dbReference type="EC" id="2.5.1.17" evidence="3 14"/>
<keyword evidence="5 14" id="KW-0169">Cobalamin biosynthesis</keyword>
<dbReference type="GO" id="GO:0009236">
    <property type="term" value="P:cobalamin biosynthetic process"/>
    <property type="evidence" value="ECO:0007669"/>
    <property type="project" value="UniProtKB-UniRule"/>
</dbReference>
<reference evidence="16 17" key="1">
    <citation type="journal article" date="2015" name="Genome Announc.">
        <title>Expanding the biotechnology potential of lactobacilli through comparative genomics of 213 strains and associated genera.</title>
        <authorList>
            <person name="Sun Z."/>
            <person name="Harris H.M."/>
            <person name="McCann A."/>
            <person name="Guo C."/>
            <person name="Argimon S."/>
            <person name="Zhang W."/>
            <person name="Yang X."/>
            <person name="Jeffery I.B."/>
            <person name="Cooney J.C."/>
            <person name="Kagawa T.F."/>
            <person name="Liu W."/>
            <person name="Song Y."/>
            <person name="Salvetti E."/>
            <person name="Wrobel A."/>
            <person name="Rasinkangas P."/>
            <person name="Parkhill J."/>
            <person name="Rea M.C."/>
            <person name="O'Sullivan O."/>
            <person name="Ritari J."/>
            <person name="Douillard F.P."/>
            <person name="Paul Ross R."/>
            <person name="Yang R."/>
            <person name="Briner A.E."/>
            <person name="Felis G.E."/>
            <person name="de Vos W.M."/>
            <person name="Barrangou R."/>
            <person name="Klaenhammer T.R."/>
            <person name="Caufield P.W."/>
            <person name="Cui Y."/>
            <person name="Zhang H."/>
            <person name="O'Toole P.W."/>
        </authorList>
    </citation>
    <scope>NUCLEOTIDE SEQUENCE [LARGE SCALE GENOMIC DNA]</scope>
    <source>
        <strain evidence="16 17">DSM 20515</strain>
    </source>
</reference>
<evidence type="ECO:0000256" key="13">
    <source>
        <dbReference type="ARBA" id="ARBA00048692"/>
    </source>
</evidence>
<evidence type="ECO:0000256" key="5">
    <source>
        <dbReference type="ARBA" id="ARBA00022573"/>
    </source>
</evidence>
<evidence type="ECO:0000256" key="12">
    <source>
        <dbReference type="ARBA" id="ARBA00048555"/>
    </source>
</evidence>
<keyword evidence="6 14" id="KW-0808">Transferase</keyword>
<comment type="catalytic activity">
    <reaction evidence="12 14">
        <text>2 cob(II)yrinate a,c diamide + reduced [electron-transfer flavoprotein] + 2 ATP = 2 adenosylcob(III)yrinate a,c-diamide + 2 triphosphate + oxidized [electron-transfer flavoprotein] + 3 H(+)</text>
        <dbReference type="Rhea" id="RHEA:11528"/>
        <dbReference type="Rhea" id="RHEA-COMP:10685"/>
        <dbReference type="Rhea" id="RHEA-COMP:10686"/>
        <dbReference type="ChEBI" id="CHEBI:15378"/>
        <dbReference type="ChEBI" id="CHEBI:18036"/>
        <dbReference type="ChEBI" id="CHEBI:30616"/>
        <dbReference type="ChEBI" id="CHEBI:57692"/>
        <dbReference type="ChEBI" id="CHEBI:58307"/>
        <dbReference type="ChEBI" id="CHEBI:58503"/>
        <dbReference type="ChEBI" id="CHEBI:58537"/>
        <dbReference type="EC" id="2.5.1.17"/>
    </reaction>
</comment>
<comment type="pathway">
    <text evidence="1 14">Cofactor biosynthesis; adenosylcobalamin biosynthesis; adenosylcobalamin from cob(II)yrinate a,c-diamide: step 2/7.</text>
</comment>
<evidence type="ECO:0000256" key="10">
    <source>
        <dbReference type="ARBA" id="ARBA00033334"/>
    </source>
</evidence>
<evidence type="ECO:0000256" key="3">
    <source>
        <dbReference type="ARBA" id="ARBA00012454"/>
    </source>
</evidence>
<dbReference type="EMBL" id="AYYR01000082">
    <property type="protein sequence ID" value="KRM74397.1"/>
    <property type="molecule type" value="Genomic_DNA"/>
</dbReference>
<evidence type="ECO:0000256" key="1">
    <source>
        <dbReference type="ARBA" id="ARBA00005121"/>
    </source>
</evidence>
<comment type="caution">
    <text evidence="16">The sequence shown here is derived from an EMBL/GenBank/DDBJ whole genome shotgun (WGS) entry which is preliminary data.</text>
</comment>
<dbReference type="InterPro" id="IPR029499">
    <property type="entry name" value="PduO-typ"/>
</dbReference>
<keyword evidence="7 14" id="KW-0547">Nucleotide-binding</keyword>
<keyword evidence="8 14" id="KW-0067">ATP-binding</keyword>
<evidence type="ECO:0000259" key="15">
    <source>
        <dbReference type="Pfam" id="PF01923"/>
    </source>
</evidence>
<evidence type="ECO:0000256" key="8">
    <source>
        <dbReference type="ARBA" id="ARBA00022840"/>
    </source>
</evidence>
<dbReference type="GO" id="GO:0008817">
    <property type="term" value="F:corrinoid adenosyltransferase activity"/>
    <property type="evidence" value="ECO:0007669"/>
    <property type="project" value="UniProtKB-UniRule"/>
</dbReference>
<evidence type="ECO:0000256" key="14">
    <source>
        <dbReference type="RuleBase" id="RU366026"/>
    </source>
</evidence>
<accession>A0A0R2B4E7</accession>
<dbReference type="InterPro" id="IPR036451">
    <property type="entry name" value="CblAdoTrfase-like_sf"/>
</dbReference>
<dbReference type="PANTHER" id="PTHR12213:SF0">
    <property type="entry name" value="CORRINOID ADENOSYLTRANSFERASE MMAB"/>
    <property type="match status" value="1"/>
</dbReference>
<evidence type="ECO:0000256" key="11">
    <source>
        <dbReference type="ARBA" id="ARBA00033354"/>
    </source>
</evidence>
<sequence>MVKIYTKVGDQGYTKQVTGKMVPKYGLQIQALGAIDKLDSWLGYVIANLSPKTAEMKSELMDVQRNLYDFQADIIVKRHHNTTLELVAYFERKIDKMNAELPVIKVFILPGMCFSLY</sequence>
<protein>
    <recommendedName>
        <fullName evidence="4 14">Corrinoid adenosyltransferase</fullName>
        <ecNumber evidence="3 14">2.5.1.17</ecNumber>
    </recommendedName>
    <alternativeName>
        <fullName evidence="9 14">Cob(II)alamin adenosyltransferase</fullName>
    </alternativeName>
    <alternativeName>
        <fullName evidence="11 14">Cob(II)yrinic acid a,c-diamide adenosyltransferase</fullName>
    </alternativeName>
    <alternativeName>
        <fullName evidence="10 14">Cobinamide/cobalamin adenosyltransferase</fullName>
    </alternativeName>
</protein>
<evidence type="ECO:0000313" key="17">
    <source>
        <dbReference type="Proteomes" id="UP000051845"/>
    </source>
</evidence>
<dbReference type="Gene3D" id="1.20.1200.10">
    <property type="entry name" value="Cobalamin adenosyltransferase-like"/>
    <property type="match status" value="1"/>
</dbReference>
<evidence type="ECO:0000256" key="9">
    <source>
        <dbReference type="ARBA" id="ARBA00031529"/>
    </source>
</evidence>
<evidence type="ECO:0000313" key="16">
    <source>
        <dbReference type="EMBL" id="KRM74397.1"/>
    </source>
</evidence>
<evidence type="ECO:0000256" key="6">
    <source>
        <dbReference type="ARBA" id="ARBA00022679"/>
    </source>
</evidence>
<organism evidence="16 17">
    <name type="scientific">Secundilactobacillus collinoides DSM 20515 = JCM 1123</name>
    <dbReference type="NCBI Taxonomy" id="1423733"/>
    <lineage>
        <taxon>Bacteria</taxon>
        <taxon>Bacillati</taxon>
        <taxon>Bacillota</taxon>
        <taxon>Bacilli</taxon>
        <taxon>Lactobacillales</taxon>
        <taxon>Lactobacillaceae</taxon>
        <taxon>Secundilactobacillus</taxon>
    </lineage>
</organism>
<dbReference type="UniPathway" id="UPA00148">
    <property type="reaction ID" value="UER00233"/>
</dbReference>
<dbReference type="SUPFAM" id="SSF89028">
    <property type="entry name" value="Cobalamin adenosyltransferase-like"/>
    <property type="match status" value="1"/>
</dbReference>
<feature type="domain" description="Cobalamin adenosyltransferase-like" evidence="15">
    <location>
        <begin position="4"/>
        <end position="111"/>
    </location>
</feature>
<evidence type="ECO:0000256" key="4">
    <source>
        <dbReference type="ARBA" id="ARBA00020963"/>
    </source>
</evidence>
<dbReference type="PATRIC" id="fig|1423733.4.peg.170"/>
<dbReference type="PANTHER" id="PTHR12213">
    <property type="entry name" value="CORRINOID ADENOSYLTRANSFERASE"/>
    <property type="match status" value="1"/>
</dbReference>
<proteinExistence type="inferred from homology"/>
<evidence type="ECO:0000256" key="2">
    <source>
        <dbReference type="ARBA" id="ARBA00007487"/>
    </source>
</evidence>
<dbReference type="AlphaFoldDB" id="A0A0R2B4E7"/>
<gene>
    <name evidence="16" type="ORF">FC82_GL000154</name>
</gene>
<evidence type="ECO:0000256" key="7">
    <source>
        <dbReference type="ARBA" id="ARBA00022741"/>
    </source>
</evidence>
<name>A0A0R2B4E7_SECCO</name>
<dbReference type="Proteomes" id="UP000051845">
    <property type="component" value="Unassembled WGS sequence"/>
</dbReference>